<dbReference type="RefSeq" id="WP_094235597.1">
    <property type="nucleotide sequence ID" value="NZ_CP022657.1"/>
</dbReference>
<accession>A0A223CYL8</accession>
<evidence type="ECO:0000256" key="1">
    <source>
        <dbReference type="PROSITE-ProRule" id="PRU01282"/>
    </source>
</evidence>
<dbReference type="Proteomes" id="UP000214688">
    <property type="component" value="Chromosome"/>
</dbReference>
<dbReference type="CDD" id="cd02977">
    <property type="entry name" value="ArsC_family"/>
    <property type="match status" value="1"/>
</dbReference>
<name>A0A223CYL8_9BACL</name>
<dbReference type="SUPFAM" id="SSF52833">
    <property type="entry name" value="Thioredoxin-like"/>
    <property type="match status" value="1"/>
</dbReference>
<comment type="similarity">
    <text evidence="1">Belongs to the ArsC family.</text>
</comment>
<protein>
    <recommendedName>
        <fullName evidence="4">Arsenate reductase</fullName>
    </recommendedName>
</protein>
<evidence type="ECO:0000313" key="2">
    <source>
        <dbReference type="EMBL" id="ASS74345.1"/>
    </source>
</evidence>
<dbReference type="EMBL" id="CP022657">
    <property type="protein sequence ID" value="ASS74345.1"/>
    <property type="molecule type" value="Genomic_DNA"/>
</dbReference>
<dbReference type="InterPro" id="IPR036249">
    <property type="entry name" value="Thioredoxin-like_sf"/>
</dbReference>
<sequence length="118" mass="13226">MDVIMMYHPTCSKSKRAREALADLAVPERNLEENMLTQQEILELAGELGVKVQDLLRANSPVYQERTAELFAMEEAELAALMATEPTLIRRPILKTPHGYVVGLDEEKMKELIGASQS</sequence>
<dbReference type="InterPro" id="IPR006660">
    <property type="entry name" value="Arsenate_reductase-like"/>
</dbReference>
<dbReference type="PANTHER" id="PTHR30041:SF4">
    <property type="entry name" value="ARSENATE REDUCTASE"/>
    <property type="match status" value="1"/>
</dbReference>
<dbReference type="Gene3D" id="3.40.30.10">
    <property type="entry name" value="Glutaredoxin"/>
    <property type="match status" value="1"/>
</dbReference>
<dbReference type="AlphaFoldDB" id="A0A223CYL8"/>
<gene>
    <name evidence="2" type="ORF">CIG75_04675</name>
</gene>
<proteinExistence type="inferred from homology"/>
<dbReference type="OrthoDB" id="2381928at2"/>
<dbReference type="Pfam" id="PF03960">
    <property type="entry name" value="ArsC"/>
    <property type="match status" value="1"/>
</dbReference>
<reference evidence="2 3" key="1">
    <citation type="journal article" date="2015" name="Int. J. Syst. Evol. Microbiol.">
        <title>Tumebacillus algifaecis sp. nov., isolated from decomposing algal scum.</title>
        <authorList>
            <person name="Wu Y.F."/>
            <person name="Zhang B."/>
            <person name="Xing P."/>
            <person name="Wu Q.L."/>
            <person name="Liu S.J."/>
        </authorList>
    </citation>
    <scope>NUCLEOTIDE SEQUENCE [LARGE SCALE GENOMIC DNA]</scope>
    <source>
        <strain evidence="2 3">THMBR28</strain>
    </source>
</reference>
<dbReference type="PROSITE" id="PS51353">
    <property type="entry name" value="ARSC"/>
    <property type="match status" value="1"/>
</dbReference>
<keyword evidence="3" id="KW-1185">Reference proteome</keyword>
<dbReference type="PANTHER" id="PTHR30041">
    <property type="entry name" value="ARSENATE REDUCTASE"/>
    <property type="match status" value="1"/>
</dbReference>
<dbReference type="KEGG" id="tab:CIG75_04675"/>
<evidence type="ECO:0000313" key="3">
    <source>
        <dbReference type="Proteomes" id="UP000214688"/>
    </source>
</evidence>
<organism evidence="2 3">
    <name type="scientific">Tumebacillus algifaecis</name>
    <dbReference type="NCBI Taxonomy" id="1214604"/>
    <lineage>
        <taxon>Bacteria</taxon>
        <taxon>Bacillati</taxon>
        <taxon>Bacillota</taxon>
        <taxon>Bacilli</taxon>
        <taxon>Bacillales</taxon>
        <taxon>Alicyclobacillaceae</taxon>
        <taxon>Tumebacillus</taxon>
    </lineage>
</organism>
<evidence type="ECO:0008006" key="4">
    <source>
        <dbReference type="Google" id="ProtNLM"/>
    </source>
</evidence>